<name>A0A8J5N4H8_HOMAM</name>
<evidence type="ECO:0000313" key="3">
    <source>
        <dbReference type="Proteomes" id="UP000747542"/>
    </source>
</evidence>
<keyword evidence="3" id="KW-1185">Reference proteome</keyword>
<keyword evidence="1" id="KW-0732">Signal</keyword>
<dbReference type="AlphaFoldDB" id="A0A8J5N4H8"/>
<proteinExistence type="predicted"/>
<reference evidence="2" key="1">
    <citation type="journal article" date="2021" name="Sci. Adv.">
        <title>The American lobster genome reveals insights on longevity, neural, and immune adaptations.</title>
        <authorList>
            <person name="Polinski J.M."/>
            <person name="Zimin A.V."/>
            <person name="Clark K.F."/>
            <person name="Kohn A.B."/>
            <person name="Sadowski N."/>
            <person name="Timp W."/>
            <person name="Ptitsyn A."/>
            <person name="Khanna P."/>
            <person name="Romanova D.Y."/>
            <person name="Williams P."/>
            <person name="Greenwood S.J."/>
            <person name="Moroz L.L."/>
            <person name="Walt D.R."/>
            <person name="Bodnar A.G."/>
        </authorList>
    </citation>
    <scope>NUCLEOTIDE SEQUENCE</scope>
    <source>
        <strain evidence="2">GMGI-L3</strain>
    </source>
</reference>
<dbReference type="SUPFAM" id="SSF56968">
    <property type="entry name" value="Lipovitellin-phosvitin complex, beta-sheet shell regions"/>
    <property type="match status" value="1"/>
</dbReference>
<dbReference type="InterPro" id="IPR015816">
    <property type="entry name" value="Vitellinogen_b-sht_N"/>
</dbReference>
<evidence type="ECO:0000313" key="2">
    <source>
        <dbReference type="EMBL" id="KAG7173196.1"/>
    </source>
</evidence>
<sequence length="90" mass="9823">MRTALFFAALTASALAGPTGQRTSCALHCNDADIFTYQTGKSYEYDYSVTTSTALLGTFDDDAHMSITAKVHIDISAPCEHSLRVSYFFL</sequence>
<dbReference type="EMBL" id="JAHLQT010010178">
    <property type="protein sequence ID" value="KAG7173196.1"/>
    <property type="molecule type" value="Genomic_DNA"/>
</dbReference>
<keyword evidence="2" id="KW-0449">Lipoprotein</keyword>
<organism evidence="2 3">
    <name type="scientific">Homarus americanus</name>
    <name type="common">American lobster</name>
    <dbReference type="NCBI Taxonomy" id="6706"/>
    <lineage>
        <taxon>Eukaryota</taxon>
        <taxon>Metazoa</taxon>
        <taxon>Ecdysozoa</taxon>
        <taxon>Arthropoda</taxon>
        <taxon>Crustacea</taxon>
        <taxon>Multicrustacea</taxon>
        <taxon>Malacostraca</taxon>
        <taxon>Eumalacostraca</taxon>
        <taxon>Eucarida</taxon>
        <taxon>Decapoda</taxon>
        <taxon>Pleocyemata</taxon>
        <taxon>Astacidea</taxon>
        <taxon>Nephropoidea</taxon>
        <taxon>Nephropidae</taxon>
        <taxon>Homarus</taxon>
    </lineage>
</organism>
<dbReference type="GO" id="GO:0005319">
    <property type="term" value="F:lipid transporter activity"/>
    <property type="evidence" value="ECO:0007669"/>
    <property type="project" value="InterPro"/>
</dbReference>
<evidence type="ECO:0000256" key="1">
    <source>
        <dbReference type="SAM" id="SignalP"/>
    </source>
</evidence>
<feature type="chain" id="PRO_5035287544" evidence="1">
    <location>
        <begin position="17"/>
        <end position="90"/>
    </location>
</feature>
<dbReference type="InterPro" id="IPR015819">
    <property type="entry name" value="Lipid_transp_b-sht_shell"/>
</dbReference>
<feature type="signal peptide" evidence="1">
    <location>
        <begin position="1"/>
        <end position="16"/>
    </location>
</feature>
<feature type="non-terminal residue" evidence="2">
    <location>
        <position position="1"/>
    </location>
</feature>
<protein>
    <submittedName>
        <fullName evidence="2">Putative Lipoprotein amino terminal region-containing protein</fullName>
    </submittedName>
</protein>
<comment type="caution">
    <text evidence="2">The sequence shown here is derived from an EMBL/GenBank/DDBJ whole genome shotgun (WGS) entry which is preliminary data.</text>
</comment>
<dbReference type="Gene3D" id="2.30.230.10">
    <property type="entry name" value="Lipovitellin, beta-sheet shell regions, chain A"/>
    <property type="match status" value="1"/>
</dbReference>
<accession>A0A8J5N4H8</accession>
<gene>
    <name evidence="2" type="ORF">Hamer_G008738</name>
</gene>
<dbReference type="Proteomes" id="UP000747542">
    <property type="component" value="Unassembled WGS sequence"/>
</dbReference>